<accession>A0ABW5DGB8</accession>
<dbReference type="Pfam" id="PF13202">
    <property type="entry name" value="EF-hand_5"/>
    <property type="match status" value="1"/>
</dbReference>
<sequence length="114" mass="12798">MRKIIAATFTALLVSAGMASAQDLYEHHLNHLDDNKDGALTRVEYEDFMNSTFRALDTNKDGSLSVEEASKVLTQEQIRAVDTNQNGRISRQEFMRQVMKDFDAADKDGDGSLR</sequence>
<proteinExistence type="predicted"/>
<dbReference type="CDD" id="cd00051">
    <property type="entry name" value="EFh"/>
    <property type="match status" value="1"/>
</dbReference>
<evidence type="ECO:0000313" key="3">
    <source>
        <dbReference type="EMBL" id="MFD2260158.1"/>
    </source>
</evidence>
<feature type="signal peptide" evidence="1">
    <location>
        <begin position="1"/>
        <end position="21"/>
    </location>
</feature>
<reference evidence="4" key="1">
    <citation type="journal article" date="2019" name="Int. J. Syst. Evol. Microbiol.">
        <title>The Global Catalogue of Microorganisms (GCM) 10K type strain sequencing project: providing services to taxonomists for standard genome sequencing and annotation.</title>
        <authorList>
            <consortium name="The Broad Institute Genomics Platform"/>
            <consortium name="The Broad Institute Genome Sequencing Center for Infectious Disease"/>
            <person name="Wu L."/>
            <person name="Ma J."/>
        </authorList>
    </citation>
    <scope>NUCLEOTIDE SEQUENCE [LARGE SCALE GENOMIC DNA]</scope>
    <source>
        <strain evidence="4">KCTC 23707</strain>
    </source>
</reference>
<dbReference type="Proteomes" id="UP001597373">
    <property type="component" value="Unassembled WGS sequence"/>
</dbReference>
<protein>
    <submittedName>
        <fullName evidence="3">EF-hand domain-containing protein</fullName>
    </submittedName>
</protein>
<feature type="chain" id="PRO_5046991364" evidence="1">
    <location>
        <begin position="22"/>
        <end position="114"/>
    </location>
</feature>
<name>A0ABW5DGB8_9HYPH</name>
<dbReference type="PROSITE" id="PS50222">
    <property type="entry name" value="EF_HAND_2"/>
    <property type="match status" value="2"/>
</dbReference>
<dbReference type="EMBL" id="JBHUIR010000034">
    <property type="protein sequence ID" value="MFD2260158.1"/>
    <property type="molecule type" value="Genomic_DNA"/>
</dbReference>
<feature type="domain" description="EF-hand" evidence="2">
    <location>
        <begin position="44"/>
        <end position="79"/>
    </location>
</feature>
<keyword evidence="4" id="KW-1185">Reference proteome</keyword>
<dbReference type="InterPro" id="IPR002048">
    <property type="entry name" value="EF_hand_dom"/>
</dbReference>
<dbReference type="SUPFAM" id="SSF47473">
    <property type="entry name" value="EF-hand"/>
    <property type="match status" value="1"/>
</dbReference>
<feature type="domain" description="EF-hand" evidence="2">
    <location>
        <begin position="93"/>
        <end position="114"/>
    </location>
</feature>
<comment type="caution">
    <text evidence="3">The sequence shown here is derived from an EMBL/GenBank/DDBJ whole genome shotgun (WGS) entry which is preliminary data.</text>
</comment>
<organism evidence="3 4">
    <name type="scientific">Chelativorans composti</name>
    <dbReference type="NCBI Taxonomy" id="768533"/>
    <lineage>
        <taxon>Bacteria</taxon>
        <taxon>Pseudomonadati</taxon>
        <taxon>Pseudomonadota</taxon>
        <taxon>Alphaproteobacteria</taxon>
        <taxon>Hyphomicrobiales</taxon>
        <taxon>Phyllobacteriaceae</taxon>
        <taxon>Chelativorans</taxon>
    </lineage>
</organism>
<dbReference type="Gene3D" id="1.10.238.10">
    <property type="entry name" value="EF-hand"/>
    <property type="match status" value="2"/>
</dbReference>
<dbReference type="Pfam" id="PF13499">
    <property type="entry name" value="EF-hand_7"/>
    <property type="match status" value="1"/>
</dbReference>
<evidence type="ECO:0000259" key="2">
    <source>
        <dbReference type="PROSITE" id="PS50222"/>
    </source>
</evidence>
<keyword evidence="1" id="KW-0732">Signal</keyword>
<dbReference type="RefSeq" id="WP_345100513.1">
    <property type="nucleotide sequence ID" value="NZ_BAABGS010000075.1"/>
</dbReference>
<dbReference type="SMART" id="SM00054">
    <property type="entry name" value="EFh"/>
    <property type="match status" value="2"/>
</dbReference>
<evidence type="ECO:0000313" key="4">
    <source>
        <dbReference type="Proteomes" id="UP001597373"/>
    </source>
</evidence>
<evidence type="ECO:0000256" key="1">
    <source>
        <dbReference type="SAM" id="SignalP"/>
    </source>
</evidence>
<dbReference type="InterPro" id="IPR011992">
    <property type="entry name" value="EF-hand-dom_pair"/>
</dbReference>
<gene>
    <name evidence="3" type="ORF">ACFSMZ_10320</name>
</gene>